<proteinExistence type="predicted"/>
<organism evidence="1 2">
    <name type="scientific">Ralstonia phage phiRSL1</name>
    <dbReference type="NCBI Taxonomy" id="1980924"/>
    <lineage>
        <taxon>Viruses</taxon>
        <taxon>Duplodnaviria</taxon>
        <taxon>Heunggongvirae</taxon>
        <taxon>Uroviricota</taxon>
        <taxon>Caudoviricetes</taxon>
        <taxon>Mieseafarmvirus</taxon>
        <taxon>Mieseafarmvirus RSL1</taxon>
    </lineage>
</organism>
<name>B2ZYH5_9CAUD</name>
<dbReference type="GeneID" id="6369965"/>
<dbReference type="EMBL" id="AB366653">
    <property type="protein sequence ID" value="BAG41702.1"/>
    <property type="molecule type" value="Genomic_DNA"/>
</dbReference>
<keyword evidence="2" id="KW-1185">Reference proteome</keyword>
<accession>B2ZYH5</accession>
<evidence type="ECO:0000313" key="1">
    <source>
        <dbReference type="EMBL" id="BAG41702.1"/>
    </source>
</evidence>
<reference evidence="1 2" key="1">
    <citation type="journal article" date="2010" name="Virology">
        <title>A jumbo phage infecting the phytopathogen Ralstonia solanacearum defines a new lineage of the Myoviridae family.</title>
        <authorList>
            <person name="Yamada T."/>
            <person name="Satoh S."/>
            <person name="Ishikawa H."/>
            <person name="Fujiwara A."/>
            <person name="Kawasaki T."/>
            <person name="Fujie M."/>
            <person name="Ogata H."/>
        </authorList>
    </citation>
    <scope>NUCLEOTIDE SEQUENCE [LARGE SCALE GENOMIC DNA]</scope>
</reference>
<dbReference type="RefSeq" id="YP_001950132.1">
    <property type="nucleotide sequence ID" value="NC_010811.2"/>
</dbReference>
<dbReference type="KEGG" id="vg:6369965"/>
<dbReference type="Proteomes" id="UP000001034">
    <property type="component" value="Segment"/>
</dbReference>
<sequence>MARQLYASLVLSANGPQSNFPQFEDPHTWNHTPHRYRGECQVQAAQVPPVAIHVPQRAKSFSVFTVGSTPEAVNSVLEERLPLMEAEFESSRQLYKLHRIQQQILLHSWLFTSFMVNSGQHGHLAVMTRGRTVYVIGVYDTVNNGVRLVLTTDQWFVQDTRQHDFPRYVYYRFPDLNDRPLFLYSQALCGKWWKWSQTHTGVDGVLKCFNSLEHYLFKDPEVPTLTRELT</sequence>
<evidence type="ECO:0000313" key="2">
    <source>
        <dbReference type="Proteomes" id="UP000001034"/>
    </source>
</evidence>
<protein>
    <submittedName>
        <fullName evidence="1">Uncharacterized protein</fullName>
    </submittedName>
</protein>